<gene>
    <name evidence="2" type="ORF">Ctaglu_43590</name>
</gene>
<dbReference type="EMBL" id="BHYK01000040">
    <property type="protein sequence ID" value="GCD12736.1"/>
    <property type="molecule type" value="Genomic_DNA"/>
</dbReference>
<dbReference type="GO" id="GO:0006302">
    <property type="term" value="P:double-strand break repair"/>
    <property type="evidence" value="ECO:0007669"/>
    <property type="project" value="InterPro"/>
</dbReference>
<evidence type="ECO:0000259" key="1">
    <source>
        <dbReference type="Pfam" id="PF13476"/>
    </source>
</evidence>
<organism evidence="2 3">
    <name type="scientific">Clostridium tagluense</name>
    <dbReference type="NCBI Taxonomy" id="360422"/>
    <lineage>
        <taxon>Bacteria</taxon>
        <taxon>Bacillati</taxon>
        <taxon>Bacillota</taxon>
        <taxon>Clostridia</taxon>
        <taxon>Eubacteriales</taxon>
        <taxon>Clostridiaceae</taxon>
        <taxon>Clostridium</taxon>
    </lineage>
</organism>
<keyword evidence="3" id="KW-1185">Reference proteome</keyword>
<dbReference type="Proteomes" id="UP000287872">
    <property type="component" value="Unassembled WGS sequence"/>
</dbReference>
<protein>
    <recommendedName>
        <fullName evidence="1">Rad50/SbcC-type AAA domain-containing protein</fullName>
    </recommendedName>
</protein>
<dbReference type="AlphaFoldDB" id="A0A401UTA0"/>
<dbReference type="InterPro" id="IPR038729">
    <property type="entry name" value="Rad50/SbcC_AAA"/>
</dbReference>
<dbReference type="GO" id="GO:0016887">
    <property type="term" value="F:ATP hydrolysis activity"/>
    <property type="evidence" value="ECO:0007669"/>
    <property type="project" value="InterPro"/>
</dbReference>
<proteinExistence type="predicted"/>
<dbReference type="InterPro" id="IPR027417">
    <property type="entry name" value="P-loop_NTPase"/>
</dbReference>
<accession>A0A401UTA0</accession>
<evidence type="ECO:0000313" key="2">
    <source>
        <dbReference type="EMBL" id="GCD12736.1"/>
    </source>
</evidence>
<sequence length="212" mass="24360">MTIEHKRYIYIKNFTVFKEEHLDFSKGINVIIGENGTGKTHLLKCIYAACEMSNEGNRDIDSISNYFVGALKKGEFFTKHIKPLVLLVRPQDDGIIKDKQYLMGELHINFINKSTNKTIQNIDVESEDEYSYEIGFPDKEQKALFIPAKEMLSHSKGFLALNNKYDMPFDKTYVDSITNAELPETKEISPLNEKLLKVISKIIDGKTVFSFF</sequence>
<dbReference type="SUPFAM" id="SSF52540">
    <property type="entry name" value="P-loop containing nucleoside triphosphate hydrolases"/>
    <property type="match status" value="1"/>
</dbReference>
<dbReference type="Pfam" id="PF13476">
    <property type="entry name" value="AAA_23"/>
    <property type="match status" value="1"/>
</dbReference>
<dbReference type="RefSeq" id="WP_185732909.1">
    <property type="nucleotide sequence ID" value="NZ_BHYK01000040.1"/>
</dbReference>
<feature type="domain" description="Rad50/SbcC-type AAA" evidence="1">
    <location>
        <begin position="9"/>
        <end position="127"/>
    </location>
</feature>
<comment type="caution">
    <text evidence="2">The sequence shown here is derived from an EMBL/GenBank/DDBJ whole genome shotgun (WGS) entry which is preliminary data.</text>
</comment>
<dbReference type="Gene3D" id="3.40.50.300">
    <property type="entry name" value="P-loop containing nucleotide triphosphate hydrolases"/>
    <property type="match status" value="1"/>
</dbReference>
<reference evidence="2 3" key="1">
    <citation type="submission" date="2018-11" db="EMBL/GenBank/DDBJ databases">
        <title>Genome sequencing and assembly of Clostridium tagluense strain A121.</title>
        <authorList>
            <person name="Murakami T."/>
            <person name="Segawa T."/>
            <person name="Shcherbakova V.A."/>
            <person name="Mori H."/>
            <person name="Yoshimura Y."/>
        </authorList>
    </citation>
    <scope>NUCLEOTIDE SEQUENCE [LARGE SCALE GENOMIC DNA]</scope>
    <source>
        <strain evidence="2 3">A121</strain>
    </source>
</reference>
<evidence type="ECO:0000313" key="3">
    <source>
        <dbReference type="Proteomes" id="UP000287872"/>
    </source>
</evidence>
<name>A0A401UTA0_9CLOT</name>